<keyword evidence="1" id="KW-0245">EGF-like domain</keyword>
<feature type="domain" description="ZP" evidence="4">
    <location>
        <begin position="230"/>
        <end position="482"/>
    </location>
</feature>
<dbReference type="Pfam" id="PF00100">
    <property type="entry name" value="Zona_pellucida"/>
    <property type="match status" value="1"/>
</dbReference>
<accession>G1SQB5</accession>
<evidence type="ECO:0000313" key="6">
    <source>
        <dbReference type="Proteomes" id="UP000001811"/>
    </source>
</evidence>
<dbReference type="Ensembl" id="ENSOCUT00000006099.3">
    <property type="protein sequence ID" value="ENSOCUP00000005282.3"/>
    <property type="gene ID" value="ENSOCUG00000006097.3"/>
</dbReference>
<dbReference type="InParanoid" id="G1SQB5"/>
<reference evidence="5 6" key="1">
    <citation type="journal article" date="2011" name="Nature">
        <title>A high-resolution map of human evolutionary constraint using 29 mammals.</title>
        <authorList>
            <person name="Lindblad-Toh K."/>
            <person name="Garber M."/>
            <person name="Zuk O."/>
            <person name="Lin M.F."/>
            <person name="Parker B.J."/>
            <person name="Washietl S."/>
            <person name="Kheradpour P."/>
            <person name="Ernst J."/>
            <person name="Jordan G."/>
            <person name="Mauceli E."/>
            <person name="Ward L.D."/>
            <person name="Lowe C.B."/>
            <person name="Holloway A.K."/>
            <person name="Clamp M."/>
            <person name="Gnerre S."/>
            <person name="Alfoldi J."/>
            <person name="Beal K."/>
            <person name="Chang J."/>
            <person name="Clawson H."/>
            <person name="Cuff J."/>
            <person name="Di Palma F."/>
            <person name="Fitzgerald S."/>
            <person name="Flicek P."/>
            <person name="Guttman M."/>
            <person name="Hubisz M.J."/>
            <person name="Jaffe D.B."/>
            <person name="Jungreis I."/>
            <person name="Kent W.J."/>
            <person name="Kostka D."/>
            <person name="Lara M."/>
            <person name="Martins A.L."/>
            <person name="Massingham T."/>
            <person name="Moltke I."/>
            <person name="Raney B.J."/>
            <person name="Rasmussen M.D."/>
            <person name="Robinson J."/>
            <person name="Stark A."/>
            <person name="Vilella A.J."/>
            <person name="Wen J."/>
            <person name="Xie X."/>
            <person name="Zody M.C."/>
            <person name="Baldwin J."/>
            <person name="Bloom T."/>
            <person name="Chin C.W."/>
            <person name="Heiman D."/>
            <person name="Nicol R."/>
            <person name="Nusbaum C."/>
            <person name="Young S."/>
            <person name="Wilkinson J."/>
            <person name="Worley K.C."/>
            <person name="Kovar C.L."/>
            <person name="Muzny D.M."/>
            <person name="Gibbs R.A."/>
            <person name="Cree A."/>
            <person name="Dihn H.H."/>
            <person name="Fowler G."/>
            <person name="Jhangiani S."/>
            <person name="Joshi V."/>
            <person name="Lee S."/>
            <person name="Lewis L.R."/>
            <person name="Nazareth L.V."/>
            <person name="Okwuonu G."/>
            <person name="Santibanez J."/>
            <person name="Warren W.C."/>
            <person name="Mardis E.R."/>
            <person name="Weinstock G.M."/>
            <person name="Wilson R.K."/>
            <person name="Delehaunty K."/>
            <person name="Dooling D."/>
            <person name="Fronik C."/>
            <person name="Fulton L."/>
            <person name="Fulton B."/>
            <person name="Graves T."/>
            <person name="Minx P."/>
            <person name="Sodergren E."/>
            <person name="Birney E."/>
            <person name="Margulies E.H."/>
            <person name="Herrero J."/>
            <person name="Green E.D."/>
            <person name="Haussler D."/>
            <person name="Siepel A."/>
            <person name="Goldman N."/>
            <person name="Pollard K.S."/>
            <person name="Pedersen J.S."/>
            <person name="Lander E.S."/>
            <person name="Kellis M."/>
        </authorList>
    </citation>
    <scope>NUCLEOTIDE SEQUENCE [LARGE SCALE GENOMIC DNA]</scope>
    <source>
        <strain evidence="5 6">Thorbecke inbred</strain>
    </source>
</reference>
<dbReference type="InterPro" id="IPR042235">
    <property type="entry name" value="ZP-C_dom"/>
</dbReference>
<dbReference type="InterPro" id="IPR057774">
    <property type="entry name" value="D8C_UMOD/GP2/OIT3-like"/>
</dbReference>
<proteinExistence type="predicted"/>
<dbReference type="PANTHER" id="PTHR14002">
    <property type="entry name" value="ENDOGLIN/TGF-BETA RECEPTOR TYPE III"/>
    <property type="match status" value="1"/>
</dbReference>
<dbReference type="Pfam" id="PF23344">
    <property type="entry name" value="ZP-N"/>
    <property type="match status" value="1"/>
</dbReference>
<dbReference type="Bgee" id="ENSOCUG00000006097">
    <property type="expression patterns" value="Expressed in lung and 5 other cell types or tissues"/>
</dbReference>
<keyword evidence="3" id="KW-1015">Disulfide bond</keyword>
<reference evidence="5" key="3">
    <citation type="submission" date="2025-09" db="UniProtKB">
        <authorList>
            <consortium name="Ensembl"/>
        </authorList>
    </citation>
    <scope>IDENTIFICATION</scope>
    <source>
        <strain evidence="5">Thorbecke</strain>
    </source>
</reference>
<dbReference type="PROSITE" id="PS51034">
    <property type="entry name" value="ZP_2"/>
    <property type="match status" value="1"/>
</dbReference>
<dbReference type="Gene3D" id="2.60.40.4100">
    <property type="entry name" value="Zona pellucida, ZP-C domain"/>
    <property type="match status" value="1"/>
</dbReference>
<dbReference type="PANTHER" id="PTHR14002:SF16">
    <property type="entry name" value="PANCREATIC SECRETORY GRANULE MEMBRANE MAJOR GLYCOPROTEIN GP2"/>
    <property type="match status" value="1"/>
</dbReference>
<evidence type="ECO:0000256" key="3">
    <source>
        <dbReference type="ARBA" id="ARBA00023157"/>
    </source>
</evidence>
<keyword evidence="6" id="KW-1185">Reference proteome</keyword>
<dbReference type="Pfam" id="PF23283">
    <property type="entry name" value="D8C_UMOD"/>
    <property type="match status" value="1"/>
</dbReference>
<dbReference type="PaxDb" id="9986-ENSOCUP00000005282"/>
<dbReference type="STRING" id="9986.ENSOCUP00000005282"/>
<dbReference type="SMART" id="SM00241">
    <property type="entry name" value="ZP"/>
    <property type="match status" value="1"/>
</dbReference>
<reference evidence="5" key="2">
    <citation type="submission" date="2025-08" db="UniProtKB">
        <authorList>
            <consortium name="Ensembl"/>
        </authorList>
    </citation>
    <scope>IDENTIFICATION</scope>
    <source>
        <strain evidence="5">Thorbecke</strain>
    </source>
</reference>
<name>G1SQB5_RABIT</name>
<dbReference type="AlphaFoldDB" id="G1SQB5"/>
<evidence type="ECO:0000313" key="5">
    <source>
        <dbReference type="Ensembl" id="ENSOCUP00000005282.3"/>
    </source>
</evidence>
<sequence>VIQALTLLDNRIGAALGVLYTFSHSTVYQPDLLGNRSPRDVHSQVQYLSCGDPGTPEADACFDPCEDYKVINDTSRSTEYLEGTKKNVACDDDLSGWYRFVGGGGVQMPISCVPMFRCQADAPLWMSGDHPSIEDGIVNRTACAHWAENCCLWELVVQVKACPDGYYVYQLEGTPGCNMRYCTGEWQRPHTCQETCRPVEECHYQNHAWGCFCRKNLRDSDIENLKPELECGVNEITLRIDKCLLEGLGLGEDVTGYLLDRGCSSIQQEKDGNWITVSVPLQASDCGFIVEGNETRVIYKNTLSFVNDLIKSGTTLNINFQCTYSIHINSSLPNALKPIESSTTINVEGEGVTGTEKFSATMTLFKDGTYTDPYEEDVVELPVHSMLYVSVKLVERAAPCLLLWNCCGTTTPDRDDPLKYCVIENGPYENHTVILQNGVCSEARFSLELFTLRKPLIYLHCETELCDGPCEPVSILWTEPFRLLTVVSLVFQDSWWPGLWSSCLSSWLGCSESSAGHVALKFTFFPRAVALPHPSALLSRDRHFCAPGTAGPHRCPVPTPLQACCDLP</sequence>
<dbReference type="eggNOG" id="ENOG502QT6B">
    <property type="taxonomic scope" value="Eukaryota"/>
</dbReference>
<dbReference type="Gene3D" id="2.60.40.3210">
    <property type="entry name" value="Zona pellucida, ZP-N domain"/>
    <property type="match status" value="1"/>
</dbReference>
<evidence type="ECO:0000259" key="4">
    <source>
        <dbReference type="PROSITE" id="PS51034"/>
    </source>
</evidence>
<dbReference type="SMR" id="G1SQB5"/>
<dbReference type="Proteomes" id="UP000001811">
    <property type="component" value="Chromosome 6"/>
</dbReference>
<dbReference type="HOGENOM" id="CLU_028679_1_0_1"/>
<organism evidence="5 6">
    <name type="scientific">Oryctolagus cuniculus</name>
    <name type="common">Rabbit</name>
    <dbReference type="NCBI Taxonomy" id="9986"/>
    <lineage>
        <taxon>Eukaryota</taxon>
        <taxon>Metazoa</taxon>
        <taxon>Chordata</taxon>
        <taxon>Craniata</taxon>
        <taxon>Vertebrata</taxon>
        <taxon>Euteleostomi</taxon>
        <taxon>Mammalia</taxon>
        <taxon>Eutheria</taxon>
        <taxon>Euarchontoglires</taxon>
        <taxon>Glires</taxon>
        <taxon>Lagomorpha</taxon>
        <taxon>Leporidae</taxon>
        <taxon>Oryctolagus</taxon>
    </lineage>
</organism>
<dbReference type="InterPro" id="IPR055355">
    <property type="entry name" value="ZP-C"/>
</dbReference>
<dbReference type="GeneTree" id="ENSGT00940000156038"/>
<keyword evidence="2" id="KW-0732">Signal</keyword>
<dbReference type="InterPro" id="IPR055356">
    <property type="entry name" value="ZP-N"/>
</dbReference>
<evidence type="ECO:0000256" key="1">
    <source>
        <dbReference type="ARBA" id="ARBA00022536"/>
    </source>
</evidence>
<protein>
    <recommendedName>
        <fullName evidence="4">ZP domain-containing protein</fullName>
    </recommendedName>
</protein>
<dbReference type="InterPro" id="IPR001507">
    <property type="entry name" value="ZP_dom"/>
</dbReference>
<evidence type="ECO:0000256" key="2">
    <source>
        <dbReference type="ARBA" id="ARBA00022729"/>
    </source>
</evidence>
<dbReference type="EMBL" id="AAGW02057059">
    <property type="status" value="NOT_ANNOTATED_CDS"/>
    <property type="molecule type" value="Genomic_DNA"/>
</dbReference>